<comment type="function">
    <text evidence="5">Methylation of the membrane-bound methyl-accepting chemotaxis proteins (MCP) to form gamma-glutamyl methyl ester residues in MCP.</text>
</comment>
<dbReference type="SMART" id="SM00138">
    <property type="entry name" value="MeTrc"/>
    <property type="match status" value="1"/>
</dbReference>
<dbReference type="InterPro" id="IPR022641">
    <property type="entry name" value="CheR_N"/>
</dbReference>
<keyword evidence="2 5" id="KW-0489">Methyltransferase</keyword>
<comment type="catalytic activity">
    <reaction evidence="1 5">
        <text>L-glutamyl-[protein] + S-adenosyl-L-methionine = [protein]-L-glutamate 5-O-methyl ester + S-adenosyl-L-homocysteine</text>
        <dbReference type="Rhea" id="RHEA:24452"/>
        <dbReference type="Rhea" id="RHEA-COMP:10208"/>
        <dbReference type="Rhea" id="RHEA-COMP:10311"/>
        <dbReference type="ChEBI" id="CHEBI:29973"/>
        <dbReference type="ChEBI" id="CHEBI:57856"/>
        <dbReference type="ChEBI" id="CHEBI:59789"/>
        <dbReference type="ChEBI" id="CHEBI:82795"/>
        <dbReference type="EC" id="2.1.1.80"/>
    </reaction>
</comment>
<feature type="domain" description="CheR-type methyltransferase" evidence="7">
    <location>
        <begin position="9"/>
        <end position="277"/>
    </location>
</feature>
<dbReference type="Pfam" id="PF03705">
    <property type="entry name" value="CheR_N"/>
    <property type="match status" value="1"/>
</dbReference>
<dbReference type="InterPro" id="IPR050903">
    <property type="entry name" value="Bact_Chemotaxis_MeTrfase"/>
</dbReference>
<feature type="binding site" evidence="6">
    <location>
        <position position="81"/>
    </location>
    <ligand>
        <name>S-adenosyl-L-methionine</name>
        <dbReference type="ChEBI" id="CHEBI:59789"/>
    </ligand>
</feature>
<feature type="binding site" evidence="6">
    <location>
        <position position="123"/>
    </location>
    <ligand>
        <name>S-adenosyl-L-methionine</name>
        <dbReference type="ChEBI" id="CHEBI:59789"/>
    </ligand>
</feature>
<keyword evidence="9" id="KW-1185">Reference proteome</keyword>
<dbReference type="PROSITE" id="PS50123">
    <property type="entry name" value="CHER"/>
    <property type="match status" value="1"/>
</dbReference>
<dbReference type="EC" id="2.1.1.80" evidence="5"/>
<dbReference type="SUPFAM" id="SSF53335">
    <property type="entry name" value="S-adenosyl-L-methionine-dependent methyltransferases"/>
    <property type="match status" value="1"/>
</dbReference>
<dbReference type="GO" id="GO:0032259">
    <property type="term" value="P:methylation"/>
    <property type="evidence" value="ECO:0007669"/>
    <property type="project" value="UniProtKB-KW"/>
</dbReference>
<protein>
    <recommendedName>
        <fullName evidence="5">Chemotaxis protein methyltransferase</fullName>
        <ecNumber evidence="5">2.1.1.80</ecNumber>
    </recommendedName>
</protein>
<dbReference type="SUPFAM" id="SSF47757">
    <property type="entry name" value="Chemotaxis receptor methyltransferase CheR, N-terminal domain"/>
    <property type="match status" value="1"/>
</dbReference>
<accession>A0A2B8BLH1</accession>
<evidence type="ECO:0000313" key="8">
    <source>
        <dbReference type="EMBL" id="PGH58077.1"/>
    </source>
</evidence>
<dbReference type="PRINTS" id="PR00996">
    <property type="entry name" value="CHERMTFRASE"/>
</dbReference>
<dbReference type="OrthoDB" id="9816309at2"/>
<dbReference type="InterPro" id="IPR026024">
    <property type="entry name" value="Chemotaxis_MeTrfase_CheR"/>
</dbReference>
<organism evidence="8 9">
    <name type="scientific">Azospirillum palustre</name>
    <dbReference type="NCBI Taxonomy" id="2044885"/>
    <lineage>
        <taxon>Bacteria</taxon>
        <taxon>Pseudomonadati</taxon>
        <taxon>Pseudomonadota</taxon>
        <taxon>Alphaproteobacteria</taxon>
        <taxon>Rhodospirillales</taxon>
        <taxon>Azospirillaceae</taxon>
        <taxon>Azospirillum</taxon>
    </lineage>
</organism>
<dbReference type="InterPro" id="IPR022642">
    <property type="entry name" value="CheR_C"/>
</dbReference>
<dbReference type="Gene3D" id="1.10.155.10">
    <property type="entry name" value="Chemotaxis receptor methyltransferase CheR, N-terminal domain"/>
    <property type="match status" value="1"/>
</dbReference>
<feature type="binding site" evidence="6">
    <location>
        <position position="149"/>
    </location>
    <ligand>
        <name>S-adenosyl-L-methionine</name>
        <dbReference type="ChEBI" id="CHEBI:59789"/>
    </ligand>
</feature>
<gene>
    <name evidence="8" type="ORF">CRT60_08975</name>
</gene>
<dbReference type="PIRSF" id="PIRSF000410">
    <property type="entry name" value="CheR"/>
    <property type="match status" value="1"/>
</dbReference>
<comment type="caution">
    <text evidence="8">The sequence shown here is derived from an EMBL/GenBank/DDBJ whole genome shotgun (WGS) entry which is preliminary data.</text>
</comment>
<sequence length="292" mass="33134">MSDTDPQGLSPEDYAILCGFLRERTGLSFTEAKRYFVDRRVAARMQAVGATDLRAYMNLLRFQASGEELQRLVNLMTVNETYFFREKYQFDCLVNSVLDELVRGRPKGSRLRIWSAGCATGEEPYSIAIMLLESWSRVDDYEIELLASDIDSAVLERAREGIYDERALQGLPAHLRAKYFQPLRGAAAEWGPRWQIVEDLRDSVDFSLVNLADPQQVRGFRGIDVIFCRNLLIYFDDLGRRETASMFHDALAPGGFVCLGHSESMSRMSSLFVPRRFPDAILYQKPVDGGAA</sequence>
<dbReference type="InterPro" id="IPR036804">
    <property type="entry name" value="CheR_N_sf"/>
</dbReference>
<dbReference type="Pfam" id="PF01739">
    <property type="entry name" value="CheR"/>
    <property type="match status" value="1"/>
</dbReference>
<dbReference type="PANTHER" id="PTHR24422">
    <property type="entry name" value="CHEMOTAXIS PROTEIN METHYLTRANSFERASE"/>
    <property type="match status" value="1"/>
</dbReference>
<name>A0A2B8BLH1_9PROT</name>
<dbReference type="Proteomes" id="UP000225379">
    <property type="component" value="Unassembled WGS sequence"/>
</dbReference>
<keyword evidence="3 5" id="KW-0808">Transferase</keyword>
<feature type="binding site" evidence="6">
    <location>
        <begin position="210"/>
        <end position="211"/>
    </location>
    <ligand>
        <name>S-adenosyl-L-methionine</name>
        <dbReference type="ChEBI" id="CHEBI:59789"/>
    </ligand>
</feature>
<evidence type="ECO:0000256" key="4">
    <source>
        <dbReference type="ARBA" id="ARBA00022691"/>
    </source>
</evidence>
<feature type="binding site" evidence="6">
    <location>
        <begin position="229"/>
        <end position="230"/>
    </location>
    <ligand>
        <name>S-adenosyl-L-methionine</name>
        <dbReference type="ChEBI" id="CHEBI:59789"/>
    </ligand>
</feature>
<evidence type="ECO:0000313" key="9">
    <source>
        <dbReference type="Proteomes" id="UP000225379"/>
    </source>
</evidence>
<feature type="binding site" evidence="6">
    <location>
        <position position="79"/>
    </location>
    <ligand>
        <name>S-adenosyl-L-methionine</name>
        <dbReference type="ChEBI" id="CHEBI:59789"/>
    </ligand>
</feature>
<evidence type="ECO:0000256" key="2">
    <source>
        <dbReference type="ARBA" id="ARBA00022603"/>
    </source>
</evidence>
<dbReference type="EMBL" id="PDKW01000039">
    <property type="protein sequence ID" value="PGH58077.1"/>
    <property type="molecule type" value="Genomic_DNA"/>
</dbReference>
<dbReference type="InterPro" id="IPR029063">
    <property type="entry name" value="SAM-dependent_MTases_sf"/>
</dbReference>
<dbReference type="GO" id="GO:0008983">
    <property type="term" value="F:protein-glutamate O-methyltransferase activity"/>
    <property type="evidence" value="ECO:0007669"/>
    <property type="project" value="UniProtKB-EC"/>
</dbReference>
<evidence type="ECO:0000256" key="6">
    <source>
        <dbReference type="PIRSR" id="PIRSR000410-1"/>
    </source>
</evidence>
<dbReference type="Gene3D" id="3.40.50.150">
    <property type="entry name" value="Vaccinia Virus protein VP39"/>
    <property type="match status" value="1"/>
</dbReference>
<evidence type="ECO:0000259" key="7">
    <source>
        <dbReference type="PROSITE" id="PS50123"/>
    </source>
</evidence>
<dbReference type="RefSeq" id="WP_098736062.1">
    <property type="nucleotide sequence ID" value="NZ_PDKW01000039.1"/>
</dbReference>
<evidence type="ECO:0000256" key="5">
    <source>
        <dbReference type="PIRNR" id="PIRNR000410"/>
    </source>
</evidence>
<evidence type="ECO:0000256" key="1">
    <source>
        <dbReference type="ARBA" id="ARBA00001541"/>
    </source>
</evidence>
<reference evidence="9" key="1">
    <citation type="submission" date="2017-10" db="EMBL/GenBank/DDBJ databases">
        <authorList>
            <person name="Kravchenko I.K."/>
            <person name="Grouzdev D.S."/>
        </authorList>
    </citation>
    <scope>NUCLEOTIDE SEQUENCE [LARGE SCALE GENOMIC DNA]</scope>
    <source>
        <strain evidence="9">B2</strain>
    </source>
</reference>
<proteinExistence type="predicted"/>
<dbReference type="AlphaFoldDB" id="A0A2B8BLH1"/>
<dbReference type="PANTHER" id="PTHR24422:SF10">
    <property type="entry name" value="CHEMOTAXIS PROTEIN METHYLTRANSFERASE 2"/>
    <property type="match status" value="1"/>
</dbReference>
<feature type="binding site" evidence="6">
    <location>
        <position position="85"/>
    </location>
    <ligand>
        <name>S-adenosyl-L-methionine</name>
        <dbReference type="ChEBI" id="CHEBI:59789"/>
    </ligand>
</feature>
<evidence type="ECO:0000256" key="3">
    <source>
        <dbReference type="ARBA" id="ARBA00022679"/>
    </source>
</evidence>
<dbReference type="InterPro" id="IPR000780">
    <property type="entry name" value="CheR_MeTrfase"/>
</dbReference>
<keyword evidence="4 5" id="KW-0949">S-adenosyl-L-methionine</keyword>